<feature type="region of interest" description="Disordered" evidence="1">
    <location>
        <begin position="422"/>
        <end position="441"/>
    </location>
</feature>
<gene>
    <name evidence="2" type="ORF">CHILSU_LOCUS5720</name>
</gene>
<proteinExistence type="predicted"/>
<name>A0ABN8L4E9_CHISP</name>
<accession>A0ABN8L4E9</accession>
<protein>
    <recommendedName>
        <fullName evidence="4">Zinc finger PHD-type domain-containing protein</fullName>
    </recommendedName>
</protein>
<dbReference type="InterPro" id="IPR011011">
    <property type="entry name" value="Znf_FYVE_PHD"/>
</dbReference>
<evidence type="ECO:0000313" key="3">
    <source>
        <dbReference type="Proteomes" id="UP001153292"/>
    </source>
</evidence>
<dbReference type="EMBL" id="OU963913">
    <property type="protein sequence ID" value="CAH2985955.1"/>
    <property type="molecule type" value="Genomic_DNA"/>
</dbReference>
<dbReference type="Gene3D" id="3.30.40.10">
    <property type="entry name" value="Zinc/RING finger domain, C3HC4 (zinc finger)"/>
    <property type="match status" value="1"/>
</dbReference>
<organism evidence="2 3">
    <name type="scientific">Chilo suppressalis</name>
    <name type="common">Asiatic rice borer moth</name>
    <dbReference type="NCBI Taxonomy" id="168631"/>
    <lineage>
        <taxon>Eukaryota</taxon>
        <taxon>Metazoa</taxon>
        <taxon>Ecdysozoa</taxon>
        <taxon>Arthropoda</taxon>
        <taxon>Hexapoda</taxon>
        <taxon>Insecta</taxon>
        <taxon>Pterygota</taxon>
        <taxon>Neoptera</taxon>
        <taxon>Endopterygota</taxon>
        <taxon>Lepidoptera</taxon>
        <taxon>Glossata</taxon>
        <taxon>Ditrysia</taxon>
        <taxon>Pyraloidea</taxon>
        <taxon>Crambidae</taxon>
        <taxon>Crambinae</taxon>
        <taxon>Chilo</taxon>
    </lineage>
</organism>
<evidence type="ECO:0000256" key="1">
    <source>
        <dbReference type="SAM" id="MobiDB-lite"/>
    </source>
</evidence>
<evidence type="ECO:0008006" key="4">
    <source>
        <dbReference type="Google" id="ProtNLM"/>
    </source>
</evidence>
<feature type="compositionally biased region" description="Basic and acidic residues" evidence="1">
    <location>
        <begin position="343"/>
        <end position="353"/>
    </location>
</feature>
<feature type="region of interest" description="Disordered" evidence="1">
    <location>
        <begin position="314"/>
        <end position="406"/>
    </location>
</feature>
<dbReference type="InterPro" id="IPR013083">
    <property type="entry name" value="Znf_RING/FYVE/PHD"/>
</dbReference>
<feature type="compositionally biased region" description="Polar residues" evidence="1">
    <location>
        <begin position="376"/>
        <end position="392"/>
    </location>
</feature>
<evidence type="ECO:0000313" key="2">
    <source>
        <dbReference type="EMBL" id="CAH2985955.1"/>
    </source>
</evidence>
<feature type="compositionally biased region" description="Polar residues" evidence="1">
    <location>
        <begin position="357"/>
        <end position="368"/>
    </location>
</feature>
<keyword evidence="3" id="KW-1185">Reference proteome</keyword>
<reference evidence="2" key="1">
    <citation type="submission" date="2021-12" db="EMBL/GenBank/DDBJ databases">
        <authorList>
            <person name="King R."/>
        </authorList>
    </citation>
    <scope>NUCLEOTIDE SEQUENCE</scope>
</reference>
<dbReference type="SUPFAM" id="SSF57903">
    <property type="entry name" value="FYVE/PHD zinc finger"/>
    <property type="match status" value="1"/>
</dbReference>
<dbReference type="Proteomes" id="UP001153292">
    <property type="component" value="Chromosome 20"/>
</dbReference>
<feature type="compositionally biased region" description="Polar residues" evidence="1">
    <location>
        <begin position="424"/>
        <end position="441"/>
    </location>
</feature>
<sequence>MGRKSAVDVGFDFLGSGIIWASFQTDGKIALQIELLNRKVRTGRMISRIGINMMSSQNVTCGRVLKFSRILCLFLAIAMAIYCRACSKEVLDGLAMKCCNSRCNKVYDLLCLGFKETDFESFTTEYKRQWVCPECLSLKPKRLSSDTPVRTPEQRKIAANSSETLQKNNEVTFIDNLKQLRMELVDRLDMQEKCILDIQQMCYITNMELKHLTTALQQVHTLVENSTLLKNQLNMLCERNQHIELLLSSVAKSHDSMRSGTLLEYVNKSQSNCVANTIRTDGILVTTRNADVDTNGEATKSAVTEDEQLIDRHLERTNAESKASPKGKKNEWITVHRKTAKKSMTDRNTHEQIKAIGSSTKGLPNLDQSDNRNRQRSSNEVTQTTRRLTNVQPKVCGNFGTGSYSDKKKERTKSYYMFVDDSDSSATSDNVNTTTIDLETL</sequence>